<comment type="subunit">
    <text evidence="13">F-type ATPases have 2 components, F(1) - the catalytic core - and F(0) - the membrane proton channel. F(1) has five subunits: alpha(3), beta(3), gamma(1), delta(1), epsilon(1). F(0) has four main subunits: a(1), b(2) and c(10-14). The alpha and beta chains form an alternating ring which encloses part of the gamma chain. F(1) is attached to F(0) by a central stalk formed by the gamma and epsilon chains, while a peripheral stalk is formed by the delta and b chains.</text>
</comment>
<evidence type="ECO:0000256" key="3">
    <source>
        <dbReference type="ARBA" id="ARBA00022475"/>
    </source>
</evidence>
<dbReference type="PANTHER" id="PTHR33445">
    <property type="entry name" value="ATP SYNTHASE SUBUNIT B', CHLOROPLASTIC"/>
    <property type="match status" value="1"/>
</dbReference>
<feature type="transmembrane region" description="Helical" evidence="15">
    <location>
        <begin position="50"/>
        <end position="68"/>
    </location>
</feature>
<comment type="function">
    <text evidence="11 15">F(1)F(0) ATP synthase produces ATP from ADP in the presence of a proton or sodium gradient. F-type ATPases consist of two structural domains, F(1) containing the extramembraneous catalytic core and F(0) containing the membrane proton channel, linked together by a central stalk and a peripheral stalk. During catalysis, ATP synthesis in the catalytic domain of F(1) is coupled via a rotary mechanism of the central stalk subunits to proton translocation.</text>
</comment>
<evidence type="ECO:0000313" key="18">
    <source>
        <dbReference type="EMBL" id="NWH04508.1"/>
    </source>
</evidence>
<dbReference type="Pfam" id="PF00430">
    <property type="entry name" value="ATP-synt_B"/>
    <property type="match status" value="1"/>
</dbReference>
<keyword evidence="10 15" id="KW-0066">ATP synthesis</keyword>
<comment type="similarity">
    <text evidence="1 15 16">Belongs to the ATPase B chain family.</text>
</comment>
<comment type="caution">
    <text evidence="15">Lacks conserved residue(s) required for the propagation of feature annotation.</text>
</comment>
<evidence type="ECO:0000256" key="6">
    <source>
        <dbReference type="ARBA" id="ARBA00022781"/>
    </source>
</evidence>
<keyword evidence="2 15" id="KW-0813">Transport</keyword>
<dbReference type="InterPro" id="IPR050059">
    <property type="entry name" value="ATP_synthase_B_chain"/>
</dbReference>
<keyword evidence="17" id="KW-0175">Coiled coil</keyword>
<evidence type="ECO:0000256" key="14">
    <source>
        <dbReference type="ARBA" id="ARBA00037847"/>
    </source>
</evidence>
<keyword evidence="4 15" id="KW-0138">CF(0)</keyword>
<dbReference type="GO" id="GO:0045259">
    <property type="term" value="C:proton-transporting ATP synthase complex"/>
    <property type="evidence" value="ECO:0007669"/>
    <property type="project" value="UniProtKB-KW"/>
</dbReference>
<name>A0A850T7W0_9BACT</name>
<reference evidence="18 19" key="1">
    <citation type="submission" date="2020-06" db="EMBL/GenBank/DDBJ databases">
        <title>High-quality draft genome of sulfate reducer Desulfobacter latus type strain AcrS2 isolated from marine sediment.</title>
        <authorList>
            <person name="Hoppe M."/>
            <person name="Larsen C.K."/>
            <person name="Marshall I.P.G."/>
            <person name="Schramm A."/>
            <person name="Marietou A.G."/>
        </authorList>
    </citation>
    <scope>NUCLEOTIDE SEQUENCE [LARGE SCALE GENOMIC DNA]</scope>
    <source>
        <strain evidence="18 19">AcRS2</strain>
    </source>
</reference>
<feature type="coiled-coil region" evidence="17">
    <location>
        <begin position="76"/>
        <end position="150"/>
    </location>
</feature>
<dbReference type="GO" id="GO:0005886">
    <property type="term" value="C:plasma membrane"/>
    <property type="evidence" value="ECO:0007669"/>
    <property type="project" value="UniProtKB-SubCell"/>
</dbReference>
<feature type="transmembrane region" description="Helical" evidence="15">
    <location>
        <begin position="12"/>
        <end position="30"/>
    </location>
</feature>
<gene>
    <name evidence="15 18" type="primary">atpF</name>
    <name evidence="18" type="ORF">HXW94_05800</name>
</gene>
<dbReference type="AlphaFoldDB" id="A0A850T7W0"/>
<comment type="subcellular location">
    <subcellularLocation>
        <location evidence="15">Cell membrane</location>
        <topology evidence="15">Single-pass membrane protein</topology>
    </subcellularLocation>
    <subcellularLocation>
        <location evidence="14">Endomembrane system</location>
        <topology evidence="14">Single-pass membrane protein</topology>
    </subcellularLocation>
</comment>
<evidence type="ECO:0000256" key="13">
    <source>
        <dbReference type="ARBA" id="ARBA00026054"/>
    </source>
</evidence>
<evidence type="ECO:0000256" key="4">
    <source>
        <dbReference type="ARBA" id="ARBA00022547"/>
    </source>
</evidence>
<evidence type="ECO:0000256" key="10">
    <source>
        <dbReference type="ARBA" id="ARBA00023310"/>
    </source>
</evidence>
<keyword evidence="9 15" id="KW-0472">Membrane</keyword>
<evidence type="ECO:0000256" key="15">
    <source>
        <dbReference type="HAMAP-Rule" id="MF_01398"/>
    </source>
</evidence>
<comment type="caution">
    <text evidence="18">The sequence shown here is derived from an EMBL/GenBank/DDBJ whole genome shotgun (WGS) entry which is preliminary data.</text>
</comment>
<evidence type="ECO:0000256" key="2">
    <source>
        <dbReference type="ARBA" id="ARBA00022448"/>
    </source>
</evidence>
<keyword evidence="19" id="KW-1185">Reference proteome</keyword>
<dbReference type="GO" id="GO:0012505">
    <property type="term" value="C:endomembrane system"/>
    <property type="evidence" value="ECO:0007669"/>
    <property type="project" value="UniProtKB-SubCell"/>
</dbReference>
<evidence type="ECO:0000256" key="16">
    <source>
        <dbReference type="RuleBase" id="RU003848"/>
    </source>
</evidence>
<keyword evidence="7 15" id="KW-1133">Transmembrane helix</keyword>
<dbReference type="EMBL" id="JACADJ010000013">
    <property type="protein sequence ID" value="NWH04508.1"/>
    <property type="molecule type" value="Genomic_DNA"/>
</dbReference>
<dbReference type="PANTHER" id="PTHR33445:SF1">
    <property type="entry name" value="ATP SYNTHASE SUBUNIT B"/>
    <property type="match status" value="1"/>
</dbReference>
<evidence type="ECO:0000256" key="11">
    <source>
        <dbReference type="ARBA" id="ARBA00025198"/>
    </source>
</evidence>
<protein>
    <recommendedName>
        <fullName evidence="15">ATP synthase subunit b</fullName>
    </recommendedName>
    <alternativeName>
        <fullName evidence="15">ATP synthase F(0) sector subunit b</fullName>
    </alternativeName>
    <alternativeName>
        <fullName evidence="15">ATPase subunit I</fullName>
    </alternativeName>
    <alternativeName>
        <fullName evidence="15">F-type ATPase subunit b</fullName>
        <shortName evidence="15">F-ATPase subunit b</shortName>
    </alternativeName>
</protein>
<dbReference type="GO" id="GO:0046961">
    <property type="term" value="F:proton-transporting ATPase activity, rotational mechanism"/>
    <property type="evidence" value="ECO:0007669"/>
    <property type="project" value="TreeGrafter"/>
</dbReference>
<dbReference type="CDD" id="cd06503">
    <property type="entry name" value="ATP-synt_Fo_b"/>
    <property type="match status" value="1"/>
</dbReference>
<keyword evidence="5 15" id="KW-0812">Transmembrane</keyword>
<comment type="function">
    <text evidence="12">Component of the F(0) channel, it forms part of the peripheral stalk, linking F(1) to F(0). The b'-subunit is a diverged and duplicated form of b found in plants and photosynthetic bacteria.</text>
</comment>
<evidence type="ECO:0000256" key="1">
    <source>
        <dbReference type="ARBA" id="ARBA00005513"/>
    </source>
</evidence>
<evidence type="ECO:0000256" key="17">
    <source>
        <dbReference type="SAM" id="Coils"/>
    </source>
</evidence>
<evidence type="ECO:0000256" key="7">
    <source>
        <dbReference type="ARBA" id="ARBA00022989"/>
    </source>
</evidence>
<proteinExistence type="inferred from homology"/>
<keyword evidence="6 15" id="KW-0375">Hydrogen ion transport</keyword>
<keyword evidence="8 15" id="KW-0406">Ion transport</keyword>
<dbReference type="RefSeq" id="WP_178365964.1">
    <property type="nucleotide sequence ID" value="NZ_JACADJ010000013.1"/>
</dbReference>
<evidence type="ECO:0000256" key="12">
    <source>
        <dbReference type="ARBA" id="ARBA00025614"/>
    </source>
</evidence>
<sequence>MKKINWKKHLKVSATVVAIVGVTTVVWASGGGHGEAAHHNAWHDIDTWKVLNFVLLVLGCFFIARKPVAQFFSSRTKGIEEELTGLEQKKADAERKLAEYEARFRNLEQESEMIVEDYIKQGEEAKQRILEAAEAQAEKLEDMAKRNIEQEFKAAKTALKQEVVDRAMEQAQALIKKSITTQDQNRLVDEYLKKVEA</sequence>
<dbReference type="HAMAP" id="MF_01398">
    <property type="entry name" value="ATP_synth_b_bprime"/>
    <property type="match status" value="1"/>
</dbReference>
<dbReference type="GO" id="GO:0046933">
    <property type="term" value="F:proton-transporting ATP synthase activity, rotational mechanism"/>
    <property type="evidence" value="ECO:0007669"/>
    <property type="project" value="UniProtKB-UniRule"/>
</dbReference>
<evidence type="ECO:0000256" key="9">
    <source>
        <dbReference type="ARBA" id="ARBA00023136"/>
    </source>
</evidence>
<comment type="subunit">
    <text evidence="15">F-type ATPases have 2 components, F(1) - the catalytic core - and F(0) - the membrane proton channel. F(1) has five subunits: alpha(3), beta(3), gamma(1), delta(1), epsilon(1). F(0) has three main subunits: a(1), b(2) and c(10-14). The alpha and beta chains form an alternating ring which encloses part of the gamma chain. F(1) is attached to F(0) by a central stalk formed by the gamma and epsilon chains, while a peripheral stalk is formed by the delta and b chains.</text>
</comment>
<accession>A0A850T7W0</accession>
<evidence type="ECO:0000256" key="5">
    <source>
        <dbReference type="ARBA" id="ARBA00022692"/>
    </source>
</evidence>
<evidence type="ECO:0000256" key="8">
    <source>
        <dbReference type="ARBA" id="ARBA00023065"/>
    </source>
</evidence>
<keyword evidence="3 15" id="KW-1003">Cell membrane</keyword>
<dbReference type="Proteomes" id="UP000553343">
    <property type="component" value="Unassembled WGS sequence"/>
</dbReference>
<evidence type="ECO:0000313" key="19">
    <source>
        <dbReference type="Proteomes" id="UP000553343"/>
    </source>
</evidence>
<dbReference type="InterPro" id="IPR002146">
    <property type="entry name" value="ATP_synth_b/b'su_bac/chlpt"/>
</dbReference>
<organism evidence="18 19">
    <name type="scientific">Desulfobacter latus</name>
    <dbReference type="NCBI Taxonomy" id="2292"/>
    <lineage>
        <taxon>Bacteria</taxon>
        <taxon>Pseudomonadati</taxon>
        <taxon>Thermodesulfobacteriota</taxon>
        <taxon>Desulfobacteria</taxon>
        <taxon>Desulfobacterales</taxon>
        <taxon>Desulfobacteraceae</taxon>
        <taxon>Desulfobacter</taxon>
    </lineage>
</organism>
<dbReference type="NCBIfam" id="TIGR01144">
    <property type="entry name" value="ATP_synt_b"/>
    <property type="match status" value="1"/>
</dbReference>
<dbReference type="InterPro" id="IPR005864">
    <property type="entry name" value="ATP_synth_F0_bsu_bac"/>
</dbReference>